<proteinExistence type="predicted"/>
<reference evidence="1 2" key="1">
    <citation type="submission" date="2019-05" db="EMBL/GenBank/DDBJ databases">
        <title>Mikania micrantha, genome provides insights into the molecular mechanism of rapid growth.</title>
        <authorList>
            <person name="Liu B."/>
        </authorList>
    </citation>
    <scope>NUCLEOTIDE SEQUENCE [LARGE SCALE GENOMIC DNA]</scope>
    <source>
        <strain evidence="1">NLD-2019</strain>
        <tissue evidence="1">Leaf</tissue>
    </source>
</reference>
<gene>
    <name evidence="1" type="ORF">E3N88_33055</name>
</gene>
<dbReference type="Proteomes" id="UP000326396">
    <property type="component" value="Linkage Group LG6"/>
</dbReference>
<protein>
    <submittedName>
        <fullName evidence="1">Uncharacterized protein</fullName>
    </submittedName>
</protein>
<name>A0A5N6MA56_9ASTR</name>
<dbReference type="AlphaFoldDB" id="A0A5N6MA56"/>
<organism evidence="1 2">
    <name type="scientific">Mikania micrantha</name>
    <name type="common">bitter vine</name>
    <dbReference type="NCBI Taxonomy" id="192012"/>
    <lineage>
        <taxon>Eukaryota</taxon>
        <taxon>Viridiplantae</taxon>
        <taxon>Streptophyta</taxon>
        <taxon>Embryophyta</taxon>
        <taxon>Tracheophyta</taxon>
        <taxon>Spermatophyta</taxon>
        <taxon>Magnoliopsida</taxon>
        <taxon>eudicotyledons</taxon>
        <taxon>Gunneridae</taxon>
        <taxon>Pentapetalae</taxon>
        <taxon>asterids</taxon>
        <taxon>campanulids</taxon>
        <taxon>Asterales</taxon>
        <taxon>Asteraceae</taxon>
        <taxon>Asteroideae</taxon>
        <taxon>Heliantheae alliance</taxon>
        <taxon>Eupatorieae</taxon>
        <taxon>Mikania</taxon>
    </lineage>
</organism>
<accession>A0A5N6MA56</accession>
<evidence type="ECO:0000313" key="1">
    <source>
        <dbReference type="EMBL" id="KAD3337535.1"/>
    </source>
</evidence>
<sequence length="74" mass="8428">MRLSLMGVAGTYASVCLRRSEALRWPEAVRRGFEDLIVREEVLSDDEWIVNPVLMKMILVELAGQIGKKLELII</sequence>
<keyword evidence="2" id="KW-1185">Reference proteome</keyword>
<dbReference type="EMBL" id="SZYD01000016">
    <property type="protein sequence ID" value="KAD3337535.1"/>
    <property type="molecule type" value="Genomic_DNA"/>
</dbReference>
<comment type="caution">
    <text evidence="1">The sequence shown here is derived from an EMBL/GenBank/DDBJ whole genome shotgun (WGS) entry which is preliminary data.</text>
</comment>
<evidence type="ECO:0000313" key="2">
    <source>
        <dbReference type="Proteomes" id="UP000326396"/>
    </source>
</evidence>